<feature type="region of interest" description="Disordered" evidence="1">
    <location>
        <begin position="625"/>
        <end position="653"/>
    </location>
</feature>
<dbReference type="SUPFAM" id="SSF52047">
    <property type="entry name" value="RNI-like"/>
    <property type="match status" value="1"/>
</dbReference>
<accession>A0ABR4CFF0</accession>
<evidence type="ECO:0000256" key="1">
    <source>
        <dbReference type="SAM" id="MobiDB-lite"/>
    </source>
</evidence>
<protein>
    <recommendedName>
        <fullName evidence="4">F-box domain-containing protein</fullName>
    </recommendedName>
</protein>
<keyword evidence="3" id="KW-1185">Reference proteome</keyword>
<sequence length="653" mass="75503">MLDRIPTEILSLILNKTPRISDLKSLSLTSRAISVVAAQHLYHNFTLYCSEDANFTDLIKQRDEFPMKRLSGVREFAVRMPIWELTHERCVDDRDPDMLPRVNESLEKLISRIPENTLRSFRWDTGTCLPEHILSPNGVLVKQQRNLEALYLTTDPCCIPSDDPIIDLTSFTNLKSLTWRGICNPVYFEALAPFFQSEACAGKLETLELDFVSWKDAERNWRHHDTKYTKFKGNFFSEHILGQGKCVLESLRNLSLTDVSFGSAVKQLIKSLNIKKLSRLKLVTCPFSLDLFDEVTEVYGGLSSIKALELVIDRGTRYSKGEEDPDRDDDQYADTLPTMIRFCESLEDLFIVITELDDYETMYNTLEDLRKSLKRILYCEYMEGFTGAKFWPRGRKSSWGVVRQSNNQESLYMPLFSLIEEYSEDEHEEIVKVSQCPLFHIRERGHVLDHDMHTMCHVDTMTPLPELKSLFRPLEYNVDGSIVPLTTWRMQTWLEDDEIMDKRPSFHGICPTTNTNQRSRYVARRDPFTVASSRFLDYATELFSPRGQPGLKVLAYGDFSMDGRWADQNVFLVRDEGLKDAGGKYNFRLINDQDIAAWDLIDENMDFLGSCPSTRILSTVNIYDDWTEEEDEEEHADNADGDDESDEEEEDTN</sequence>
<proteinExistence type="predicted"/>
<comment type="caution">
    <text evidence="2">The sequence shown here is derived from an EMBL/GenBank/DDBJ whole genome shotgun (WGS) entry which is preliminary data.</text>
</comment>
<evidence type="ECO:0000313" key="2">
    <source>
        <dbReference type="EMBL" id="KAL2068470.1"/>
    </source>
</evidence>
<evidence type="ECO:0000313" key="3">
    <source>
        <dbReference type="Proteomes" id="UP001595075"/>
    </source>
</evidence>
<organism evidence="2 3">
    <name type="scientific">Oculimacula yallundae</name>
    <dbReference type="NCBI Taxonomy" id="86028"/>
    <lineage>
        <taxon>Eukaryota</taxon>
        <taxon>Fungi</taxon>
        <taxon>Dikarya</taxon>
        <taxon>Ascomycota</taxon>
        <taxon>Pezizomycotina</taxon>
        <taxon>Leotiomycetes</taxon>
        <taxon>Helotiales</taxon>
        <taxon>Ploettnerulaceae</taxon>
        <taxon>Oculimacula</taxon>
    </lineage>
</organism>
<evidence type="ECO:0008006" key="4">
    <source>
        <dbReference type="Google" id="ProtNLM"/>
    </source>
</evidence>
<name>A0ABR4CFF0_9HELO</name>
<dbReference type="Proteomes" id="UP001595075">
    <property type="component" value="Unassembled WGS sequence"/>
</dbReference>
<dbReference type="EMBL" id="JAZHXI010000009">
    <property type="protein sequence ID" value="KAL2068470.1"/>
    <property type="molecule type" value="Genomic_DNA"/>
</dbReference>
<gene>
    <name evidence="2" type="ORF">VTL71DRAFT_16568</name>
</gene>
<reference evidence="2 3" key="1">
    <citation type="journal article" date="2024" name="Commun. Biol.">
        <title>Comparative genomic analysis of thermophilic fungi reveals convergent evolutionary adaptations and gene losses.</title>
        <authorList>
            <person name="Steindorff A.S."/>
            <person name="Aguilar-Pontes M.V."/>
            <person name="Robinson A.J."/>
            <person name="Andreopoulos B."/>
            <person name="LaButti K."/>
            <person name="Kuo A."/>
            <person name="Mondo S."/>
            <person name="Riley R."/>
            <person name="Otillar R."/>
            <person name="Haridas S."/>
            <person name="Lipzen A."/>
            <person name="Grimwood J."/>
            <person name="Schmutz J."/>
            <person name="Clum A."/>
            <person name="Reid I.D."/>
            <person name="Moisan M.C."/>
            <person name="Butler G."/>
            <person name="Nguyen T.T.M."/>
            <person name="Dewar K."/>
            <person name="Conant G."/>
            <person name="Drula E."/>
            <person name="Henrissat B."/>
            <person name="Hansel C."/>
            <person name="Singer S."/>
            <person name="Hutchinson M.I."/>
            <person name="de Vries R.P."/>
            <person name="Natvig D.O."/>
            <person name="Powell A.J."/>
            <person name="Tsang A."/>
            <person name="Grigoriev I.V."/>
        </authorList>
    </citation>
    <scope>NUCLEOTIDE SEQUENCE [LARGE SCALE GENOMIC DNA]</scope>
    <source>
        <strain evidence="2 3">CBS 494.80</strain>
    </source>
</reference>